<keyword evidence="1" id="KW-1133">Transmembrane helix</keyword>
<keyword evidence="1" id="KW-0812">Transmembrane</keyword>
<evidence type="ECO:0000313" key="2">
    <source>
        <dbReference type="EMBL" id="OGG86475.1"/>
    </source>
</evidence>
<evidence type="ECO:0000256" key="1">
    <source>
        <dbReference type="SAM" id="Phobius"/>
    </source>
</evidence>
<protein>
    <submittedName>
        <fullName evidence="2">Uncharacterized protein</fullName>
    </submittedName>
</protein>
<gene>
    <name evidence="2" type="ORF">A3B87_00405</name>
</gene>
<dbReference type="Proteomes" id="UP000179136">
    <property type="component" value="Unassembled WGS sequence"/>
</dbReference>
<comment type="caution">
    <text evidence="2">The sequence shown here is derived from an EMBL/GenBank/DDBJ whole genome shotgun (WGS) entry which is preliminary data.</text>
</comment>
<keyword evidence="1" id="KW-0472">Membrane</keyword>
<dbReference type="STRING" id="1798561.A3B87_00405"/>
<name>A0A1F6FKU7_9BACT</name>
<dbReference type="AlphaFoldDB" id="A0A1F6FKU7"/>
<accession>A0A1F6FKU7</accession>
<reference evidence="2 3" key="1">
    <citation type="journal article" date="2016" name="Nat. Commun.">
        <title>Thousands of microbial genomes shed light on interconnected biogeochemical processes in an aquifer system.</title>
        <authorList>
            <person name="Anantharaman K."/>
            <person name="Brown C.T."/>
            <person name="Hug L.A."/>
            <person name="Sharon I."/>
            <person name="Castelle C.J."/>
            <person name="Probst A.J."/>
            <person name="Thomas B.C."/>
            <person name="Singh A."/>
            <person name="Wilkins M.J."/>
            <person name="Karaoz U."/>
            <person name="Brodie E.L."/>
            <person name="Williams K.H."/>
            <person name="Hubbard S.S."/>
            <person name="Banfield J.F."/>
        </authorList>
    </citation>
    <scope>NUCLEOTIDE SEQUENCE [LARGE SCALE GENOMIC DNA]</scope>
</reference>
<sequence>MPGESNNFQKELGEQKEILLKIYEQTQKTKRYILFGRILSLVYLILVIAPVIFAIFYLPPLFKQVVEPYKELLGQDNGLPTSNNSQLINDLLNQLKK</sequence>
<dbReference type="EMBL" id="MFMW01000034">
    <property type="protein sequence ID" value="OGG86475.1"/>
    <property type="molecule type" value="Genomic_DNA"/>
</dbReference>
<organism evidence="2 3">
    <name type="scientific">Candidatus Kuenenbacteria bacterium RIFCSPHIGHO2_02_FULL_39_13</name>
    <dbReference type="NCBI Taxonomy" id="1798561"/>
    <lineage>
        <taxon>Bacteria</taxon>
        <taxon>Candidatus Kueneniibacteriota</taxon>
    </lineage>
</organism>
<evidence type="ECO:0000313" key="3">
    <source>
        <dbReference type="Proteomes" id="UP000179136"/>
    </source>
</evidence>
<feature type="transmembrane region" description="Helical" evidence="1">
    <location>
        <begin position="38"/>
        <end position="58"/>
    </location>
</feature>
<proteinExistence type="predicted"/>